<keyword evidence="2" id="KW-1185">Reference proteome</keyword>
<reference evidence="1 2" key="1">
    <citation type="submission" date="2014-08" db="EMBL/GenBank/DDBJ databases">
        <title>Complete genome of a marine bacteria Jeotgalibacillus malaysiensis.</title>
        <authorList>
            <person name="Yaakop A.S."/>
            <person name="Chan K.-G."/>
            <person name="Goh K.M."/>
        </authorList>
    </citation>
    <scope>NUCLEOTIDE SEQUENCE [LARGE SCALE GENOMIC DNA]</scope>
    <source>
        <strain evidence="1 2">D5</strain>
        <plasmid evidence="2">Plasmid</plasmid>
    </source>
</reference>
<dbReference type="EMBL" id="CP009417">
    <property type="protein sequence ID" value="AJD93745.1"/>
    <property type="molecule type" value="Genomic_DNA"/>
</dbReference>
<sequence length="176" mass="20061">MKTVAEIKAQFEEQEVGQMTTEEVYAYAKDLEELATSLEEKLRIETVAYGISRDEIRYILSGMLNLDEDYISDELVQTAFDEIKRNFALEAETEVFANYLRFQIDVENLHNVYTGILSPDGSVLHLYFHDEPGMDTPDATLTGDAVDSFLEKVFGEDFDVKVDTSPFTFDRSLLAE</sequence>
<dbReference type="BioCyc" id="JESP1508404:G14D9-13751-MONOMER"/>
<dbReference type="Proteomes" id="UP000031449">
    <property type="component" value="Plasmid unnamed"/>
</dbReference>
<keyword evidence="1" id="KW-0614">Plasmid</keyword>
<name>A0A0B5AU50_9BACL</name>
<proteinExistence type="predicted"/>
<accession>A0A0B5AU50</accession>
<protein>
    <submittedName>
        <fullName evidence="1">Uncharacterized protein</fullName>
    </submittedName>
</protein>
<dbReference type="AlphaFoldDB" id="A0A0B5AU50"/>
<geneLocation type="plasmid" evidence="2"/>
<dbReference type="HOGENOM" id="CLU_1523185_0_0_9"/>
<evidence type="ECO:0000313" key="2">
    <source>
        <dbReference type="Proteomes" id="UP000031449"/>
    </source>
</evidence>
<gene>
    <name evidence="1" type="ORF">JMA_44280</name>
</gene>
<dbReference type="KEGG" id="jeo:JMA_44280"/>
<evidence type="ECO:0000313" key="1">
    <source>
        <dbReference type="EMBL" id="AJD93745.1"/>
    </source>
</evidence>
<organism evidence="1 2">
    <name type="scientific">Jeotgalibacillus malaysiensis</name>
    <dbReference type="NCBI Taxonomy" id="1508404"/>
    <lineage>
        <taxon>Bacteria</taxon>
        <taxon>Bacillati</taxon>
        <taxon>Bacillota</taxon>
        <taxon>Bacilli</taxon>
        <taxon>Bacillales</taxon>
        <taxon>Caryophanaceae</taxon>
        <taxon>Jeotgalibacillus</taxon>
    </lineage>
</organism>